<dbReference type="AlphaFoldDB" id="F2J610"/>
<evidence type="ECO:0000313" key="2">
    <source>
        <dbReference type="Proteomes" id="UP000008130"/>
    </source>
</evidence>
<dbReference type="KEGG" id="pgv:SL003B_2841"/>
<keyword evidence="2" id="KW-1185">Reference proteome</keyword>
<evidence type="ECO:0000313" key="1">
    <source>
        <dbReference type="EMBL" id="ADZ71264.1"/>
    </source>
</evidence>
<dbReference type="EMBL" id="CP002568">
    <property type="protein sequence ID" value="ADZ71264.1"/>
    <property type="molecule type" value="Genomic_DNA"/>
</dbReference>
<organism evidence="1 2">
    <name type="scientific">Polymorphum gilvum (strain LMG 25793 / CGMCC 1.9160 / SL003B-26A1)</name>
    <dbReference type="NCBI Taxonomy" id="991905"/>
    <lineage>
        <taxon>Bacteria</taxon>
        <taxon>Pseudomonadati</taxon>
        <taxon>Pseudomonadota</taxon>
        <taxon>Alphaproteobacteria</taxon>
        <taxon>Rhodobacterales</taxon>
        <taxon>Paracoccaceae</taxon>
        <taxon>Polymorphum</taxon>
    </lineage>
</organism>
<proteinExistence type="predicted"/>
<gene>
    <name evidence="1" type="ordered locus">SL003B_2841</name>
</gene>
<reference evidence="1 2" key="1">
    <citation type="journal article" date="2011" name="J. Bacteriol.">
        <title>Complete genome sequence of Polymorphum gilvum SL003B-26A1T, a crude oil-degrading bacterium from oil-polluted saline soil.</title>
        <authorList>
            <person name="Li S.G."/>
            <person name="Tang Y.Q."/>
            <person name="Nie Y."/>
            <person name="Cai M."/>
            <person name="Wu X.L."/>
        </authorList>
    </citation>
    <scope>NUCLEOTIDE SEQUENCE [LARGE SCALE GENOMIC DNA]</scope>
    <source>
        <strain evidence="2">LMG 25793 / CGMCC 1.9160 / SL003B-26A1</strain>
    </source>
</reference>
<dbReference type="HOGENOM" id="CLU_129686_0_0_5"/>
<dbReference type="Proteomes" id="UP000008130">
    <property type="component" value="Chromosome"/>
</dbReference>
<accession>F2J610</accession>
<dbReference type="STRING" id="991905.SL003B_2841"/>
<dbReference type="NCBIfam" id="TIGR02548">
    <property type="entry name" value="casB_cse2"/>
    <property type="match status" value="1"/>
</dbReference>
<dbReference type="InterPro" id="IPR013382">
    <property type="entry name" value="CRISPR-assoc_prot_Cse2"/>
</dbReference>
<name>F2J610_POLGS</name>
<dbReference type="eggNOG" id="ENOG503329X">
    <property type="taxonomic scope" value="Bacteria"/>
</dbReference>
<dbReference type="Gene3D" id="1.10.520.40">
    <property type="entry name" value="CRISPR-associated protein Cse2"/>
    <property type="match status" value="1"/>
</dbReference>
<sequence>MTELPQTAAQKAGGKAEEAPRRNRFQILAQVIGAPDFDIGDRAALRRTNPDLLPGLPVFHRLLARINPSVNEQDAAVWGAILHVVALTAPNGHSLPAGEALCKAGLSESRFARLMAARNDALLDQVTIVARRLSASQMPIDWSHIAKLLLADHHGDREDAQRQRFRIAKDFYHELEKVDP</sequence>
<dbReference type="InterPro" id="IPR038287">
    <property type="entry name" value="Cse2_sf"/>
</dbReference>
<protein>
    <submittedName>
        <fullName evidence="1">CRISPR-associated protein, Cse2 family</fullName>
    </submittedName>
</protein>
<dbReference type="Pfam" id="PF09485">
    <property type="entry name" value="CRISPR_Cse2"/>
    <property type="match status" value="1"/>
</dbReference>